<dbReference type="PANTHER" id="PTHR21137">
    <property type="entry name" value="ODORANT RECEPTOR"/>
    <property type="match status" value="1"/>
</dbReference>
<feature type="transmembrane region" description="Helical" evidence="10">
    <location>
        <begin position="33"/>
        <end position="54"/>
    </location>
</feature>
<dbReference type="GO" id="GO:0005886">
    <property type="term" value="C:plasma membrane"/>
    <property type="evidence" value="ECO:0007669"/>
    <property type="project" value="UniProtKB-SubCell"/>
</dbReference>
<keyword evidence="8 11" id="KW-0675">Receptor</keyword>
<evidence type="ECO:0000256" key="8">
    <source>
        <dbReference type="ARBA" id="ARBA00023170"/>
    </source>
</evidence>
<dbReference type="PANTHER" id="PTHR21137:SF3">
    <property type="entry name" value="ODORANT RECEPTOR 30A-RELATED"/>
    <property type="match status" value="1"/>
</dbReference>
<keyword evidence="6 10" id="KW-1133">Transmembrane helix</keyword>
<keyword evidence="2" id="KW-1003">Cell membrane</keyword>
<organism evidence="11">
    <name type="scientific">Anastrepha ludens</name>
    <name type="common">Mexican fruit fly</name>
    <dbReference type="NCBI Taxonomy" id="28586"/>
    <lineage>
        <taxon>Eukaryota</taxon>
        <taxon>Metazoa</taxon>
        <taxon>Ecdysozoa</taxon>
        <taxon>Arthropoda</taxon>
        <taxon>Hexapoda</taxon>
        <taxon>Insecta</taxon>
        <taxon>Pterygota</taxon>
        <taxon>Neoptera</taxon>
        <taxon>Endopterygota</taxon>
        <taxon>Diptera</taxon>
        <taxon>Brachycera</taxon>
        <taxon>Muscomorpha</taxon>
        <taxon>Tephritoidea</taxon>
        <taxon>Tephritidae</taxon>
        <taxon>Anastrepha</taxon>
    </lineage>
</organism>
<dbReference type="InterPro" id="IPR004117">
    <property type="entry name" value="7tm6_olfct_rcpt"/>
</dbReference>
<reference evidence="11" key="2">
    <citation type="submission" date="2022-05" db="EMBL/GenBank/DDBJ databases">
        <authorList>
            <person name="Segura Leon O.L."/>
            <person name="Torres Huerta B."/>
            <person name="Meza Hernandez S.J."/>
        </authorList>
    </citation>
    <scope>NUCLEOTIDE SEQUENCE</scope>
</reference>
<keyword evidence="4 10" id="KW-0812">Transmembrane</keyword>
<proteinExistence type="evidence at transcript level"/>
<sequence>MESDEMHFSAELFSWNFAIWRHMGYLDEQKRRLARFIISMPTVVCVLVGFAFFMSKNDLEEDIYNFFIIMVCFTAILRVLVVLMRQRKFLDLFKVIEYWYIELQLQNSENALEKLKELTKKARFCTKYGLRCALLVDVFIALQPMITGYGKLVADVKFPGIDFHKSPIYEIMYLLQTCWVLPITTFSYVPYVNFLLIFISFGIFAIRDLQRRLEDLCLMDDKDALDNVKRCVAYHVRIIKFHEDLEQFFSLMSLLDASLYCVTLCMMLVYTTMESCILKSFKQLPA</sequence>
<keyword evidence="9" id="KW-0807">Transducer</keyword>
<reference evidence="11" key="1">
    <citation type="journal article" date="2022" name="Int. J. Mol. Sci.">
        <title>Identification of Candidate Chemosensory Gene Families by Head Transcriptomes Analysis in the Mexican Fruit Fly, Anastrepha ludens Loew (Diptera: Tephritidae).</title>
        <authorList>
            <person name="Segura-Leon O.L."/>
            <person name="Torres-Huerta B."/>
            <person name="Estrada-Perez A.R."/>
            <person name="Cibrian-Tovar J."/>
            <person name="Hernandez-Hernandez F.C."/>
            <person name="Cruz-Jaramillo J.L."/>
            <person name="Meza-Hernandez J.S."/>
            <person name="Sanchez-Galicia F."/>
        </authorList>
    </citation>
    <scope>NUCLEOTIDE SEQUENCE</scope>
</reference>
<evidence type="ECO:0000256" key="4">
    <source>
        <dbReference type="ARBA" id="ARBA00022692"/>
    </source>
</evidence>
<comment type="subcellular location">
    <subcellularLocation>
        <location evidence="1">Cell membrane</location>
        <topology evidence="1">Multi-pass membrane protein</topology>
    </subcellularLocation>
</comment>
<evidence type="ECO:0000256" key="5">
    <source>
        <dbReference type="ARBA" id="ARBA00022725"/>
    </source>
</evidence>
<feature type="transmembrane region" description="Helical" evidence="10">
    <location>
        <begin position="188"/>
        <end position="206"/>
    </location>
</feature>
<feature type="transmembrane region" description="Helical" evidence="10">
    <location>
        <begin position="248"/>
        <end position="270"/>
    </location>
</feature>
<keyword evidence="5" id="KW-0552">Olfaction</keyword>
<evidence type="ECO:0000256" key="7">
    <source>
        <dbReference type="ARBA" id="ARBA00023136"/>
    </source>
</evidence>
<evidence type="ECO:0000256" key="2">
    <source>
        <dbReference type="ARBA" id="ARBA00022475"/>
    </source>
</evidence>
<name>A0A9E8DBD2_9MUSC</name>
<protein>
    <submittedName>
        <fullName evidence="11">Odorant receptor 30a-like1</fullName>
    </submittedName>
</protein>
<dbReference type="GO" id="GO:0004984">
    <property type="term" value="F:olfactory receptor activity"/>
    <property type="evidence" value="ECO:0007669"/>
    <property type="project" value="InterPro"/>
</dbReference>
<dbReference type="EMBL" id="ON419995">
    <property type="protein sequence ID" value="UZH23366.1"/>
    <property type="molecule type" value="mRNA"/>
</dbReference>
<evidence type="ECO:0000256" key="10">
    <source>
        <dbReference type="SAM" id="Phobius"/>
    </source>
</evidence>
<evidence type="ECO:0000256" key="1">
    <source>
        <dbReference type="ARBA" id="ARBA00004651"/>
    </source>
</evidence>
<dbReference type="Pfam" id="PF02949">
    <property type="entry name" value="7tm_6"/>
    <property type="match status" value="1"/>
</dbReference>
<feature type="transmembrane region" description="Helical" evidence="10">
    <location>
        <begin position="66"/>
        <end position="84"/>
    </location>
</feature>
<evidence type="ECO:0000313" key="11">
    <source>
        <dbReference type="EMBL" id="UZH23366.1"/>
    </source>
</evidence>
<keyword evidence="3" id="KW-0716">Sensory transduction</keyword>
<dbReference type="AlphaFoldDB" id="A0A9E8DBD2"/>
<dbReference type="GO" id="GO:0005549">
    <property type="term" value="F:odorant binding"/>
    <property type="evidence" value="ECO:0007669"/>
    <property type="project" value="InterPro"/>
</dbReference>
<keyword evidence="7 10" id="KW-0472">Membrane</keyword>
<evidence type="ECO:0000256" key="9">
    <source>
        <dbReference type="ARBA" id="ARBA00023224"/>
    </source>
</evidence>
<feature type="transmembrane region" description="Helical" evidence="10">
    <location>
        <begin position="128"/>
        <end position="146"/>
    </location>
</feature>
<accession>A0A9E8DBD2</accession>
<evidence type="ECO:0000256" key="3">
    <source>
        <dbReference type="ARBA" id="ARBA00022606"/>
    </source>
</evidence>
<evidence type="ECO:0000256" key="6">
    <source>
        <dbReference type="ARBA" id="ARBA00022989"/>
    </source>
</evidence>
<dbReference type="GO" id="GO:0007165">
    <property type="term" value="P:signal transduction"/>
    <property type="evidence" value="ECO:0007669"/>
    <property type="project" value="UniProtKB-KW"/>
</dbReference>